<dbReference type="EMBL" id="DF952379">
    <property type="protein sequence ID" value="GAN45018.1"/>
    <property type="molecule type" value="Genomic_DNA"/>
</dbReference>
<protein>
    <submittedName>
        <fullName evidence="3">Uncharacterized protein</fullName>
    </submittedName>
</protein>
<sequence>MERDAIERLRAQIGGPRDGALLRFGLGQALLAAGDAAAAAQAFRDALGFEPDYSAAHKLLGKALEAAGDRAAAAEAYRRGIEVAARRGDRQAEKEMRVFLRRLERAGG</sequence>
<reference evidence="3" key="2">
    <citation type="submission" date="2015-08" db="EMBL/GenBank/DDBJ databases">
        <title>Complete DNA Sequence of Pseudomonas syringae pv. actinidiae, the Causal Agent of Kiwifruit Canker Disease.</title>
        <authorList>
            <person name="Rikkerink E.H.A."/>
            <person name="Fineran P.C."/>
        </authorList>
    </citation>
    <scope>NUCLEOTIDE SEQUENCE</scope>
    <source>
        <strain evidence="3">SkMP5</strain>
    </source>
</reference>
<evidence type="ECO:0000313" key="3">
    <source>
        <dbReference type="EMBL" id="GAP66418.1"/>
    </source>
</evidence>
<keyword evidence="1" id="KW-0802">TPR repeat</keyword>
<feature type="repeat" description="TPR" evidence="1">
    <location>
        <begin position="20"/>
        <end position="53"/>
    </location>
</feature>
<evidence type="ECO:0000256" key="1">
    <source>
        <dbReference type="PROSITE-ProRule" id="PRU00339"/>
    </source>
</evidence>
<proteinExistence type="predicted"/>
<gene>
    <name evidence="2" type="ORF">MBSD_1557</name>
    <name evidence="3" type="ORF">MBSD_n1726</name>
</gene>
<dbReference type="SUPFAM" id="SSF48452">
    <property type="entry name" value="TPR-like"/>
    <property type="match status" value="1"/>
</dbReference>
<dbReference type="Pfam" id="PF13432">
    <property type="entry name" value="TPR_16"/>
    <property type="match status" value="1"/>
</dbReference>
<accession>A0A0K8QNG4</accession>
<name>A0A0K8QNG4_9GAMM</name>
<dbReference type="EMBL" id="DF970204">
    <property type="protein sequence ID" value="GAP66418.1"/>
    <property type="molecule type" value="Genomic_DNA"/>
</dbReference>
<evidence type="ECO:0000313" key="4">
    <source>
        <dbReference type="Proteomes" id="UP000253740"/>
    </source>
</evidence>
<dbReference type="SMART" id="SM00028">
    <property type="entry name" value="TPR"/>
    <property type="match status" value="2"/>
</dbReference>
<dbReference type="InterPro" id="IPR019734">
    <property type="entry name" value="TPR_rpt"/>
</dbReference>
<dbReference type="HOGENOM" id="CLU_146069_2_0_6"/>
<dbReference type="AlphaFoldDB" id="A0A0K8QNG4"/>
<dbReference type="Gene3D" id="1.25.40.10">
    <property type="entry name" value="Tetratricopeptide repeat domain"/>
    <property type="match status" value="1"/>
</dbReference>
<evidence type="ECO:0000313" key="2">
    <source>
        <dbReference type="EMBL" id="GAN45018.1"/>
    </source>
</evidence>
<dbReference type="RefSeq" id="WP_062537013.1">
    <property type="nucleotide sequence ID" value="NZ_DF970204.1"/>
</dbReference>
<dbReference type="Proteomes" id="UP000253740">
    <property type="component" value="Unassembled WGS sequence"/>
</dbReference>
<reference evidence="2" key="1">
    <citation type="submission" date="2015-03" db="EMBL/GenBank/DDBJ databases">
        <title>Draft genome sequence of Mizugakiibacter sediminis skMP5.</title>
        <authorList>
            <person name="Watanabe T."/>
            <person name="Kojima H."/>
            <person name="Fukui M."/>
        </authorList>
    </citation>
    <scope>NUCLEOTIDE SEQUENCE</scope>
    <source>
        <strain evidence="2">SkMP5</strain>
    </source>
</reference>
<keyword evidence="4" id="KW-1185">Reference proteome</keyword>
<dbReference type="PROSITE" id="PS50005">
    <property type="entry name" value="TPR"/>
    <property type="match status" value="1"/>
</dbReference>
<organism evidence="3">
    <name type="scientific">Mizugakiibacter sediminis</name>
    <dbReference type="NCBI Taxonomy" id="1475481"/>
    <lineage>
        <taxon>Bacteria</taxon>
        <taxon>Pseudomonadati</taxon>
        <taxon>Pseudomonadota</taxon>
        <taxon>Gammaproteobacteria</taxon>
        <taxon>Lysobacterales</taxon>
        <taxon>Rhodanobacteraceae</taxon>
        <taxon>Mizugakiibacter</taxon>
    </lineage>
</organism>
<dbReference type="InterPro" id="IPR011990">
    <property type="entry name" value="TPR-like_helical_dom_sf"/>
</dbReference>
<dbReference type="STRING" id="1475481.GCA_000953855_01758"/>